<dbReference type="Pfam" id="PF00431">
    <property type="entry name" value="CUB"/>
    <property type="match status" value="1"/>
</dbReference>
<dbReference type="PANTHER" id="PTHR24251:SF37">
    <property type="entry name" value="CUB DOMAIN-CONTAINING PROTEIN"/>
    <property type="match status" value="1"/>
</dbReference>
<sequence>ELLSDNYGGDVQPKRHCGSCDPSDLERLNYVSEKNVLVVHFRTDYSVSGGGFAFTWYSVDVSGCPLQTLTAKEGVISSPNYPQFLLAHLDCSTTILAPAGQRVWLQITDCDVEAPEAILELNLGGDTQLVRPFSSQ</sequence>
<dbReference type="InterPro" id="IPR000859">
    <property type="entry name" value="CUB_dom"/>
</dbReference>
<evidence type="ECO:0000256" key="1">
    <source>
        <dbReference type="ARBA" id="ARBA00022737"/>
    </source>
</evidence>
<dbReference type="PROSITE" id="PS01180">
    <property type="entry name" value="CUB"/>
    <property type="match status" value="1"/>
</dbReference>
<evidence type="ECO:0000256" key="2">
    <source>
        <dbReference type="ARBA" id="ARBA00023157"/>
    </source>
</evidence>
<keyword evidence="1" id="KW-0677">Repeat</keyword>
<proteinExistence type="predicted"/>
<gene>
    <name evidence="5" type="ORF">g.1235</name>
</gene>
<dbReference type="InterPro" id="IPR035914">
    <property type="entry name" value="Sperma_CUB_dom_sf"/>
</dbReference>
<evidence type="ECO:0000256" key="3">
    <source>
        <dbReference type="PROSITE-ProRule" id="PRU00059"/>
    </source>
</evidence>
<evidence type="ECO:0000259" key="4">
    <source>
        <dbReference type="PROSITE" id="PS01180"/>
    </source>
</evidence>
<accession>A0A1B6DKB5</accession>
<dbReference type="AlphaFoldDB" id="A0A1B6DKB5"/>
<feature type="disulfide bond" evidence="3">
    <location>
        <begin position="64"/>
        <end position="91"/>
    </location>
</feature>
<dbReference type="SUPFAM" id="SSF49854">
    <property type="entry name" value="Spermadhesin, CUB domain"/>
    <property type="match status" value="2"/>
</dbReference>
<dbReference type="PANTHER" id="PTHR24251">
    <property type="entry name" value="OVOCHYMASE-RELATED"/>
    <property type="match status" value="1"/>
</dbReference>
<protein>
    <recommendedName>
        <fullName evidence="4">CUB domain-containing protein</fullName>
    </recommendedName>
</protein>
<feature type="non-terminal residue" evidence="5">
    <location>
        <position position="1"/>
    </location>
</feature>
<evidence type="ECO:0000313" key="5">
    <source>
        <dbReference type="EMBL" id="JAS26126.1"/>
    </source>
</evidence>
<comment type="caution">
    <text evidence="3">Lacks conserved residue(s) required for the propagation of feature annotation.</text>
</comment>
<keyword evidence="2 3" id="KW-1015">Disulfide bond</keyword>
<feature type="domain" description="CUB" evidence="4">
    <location>
        <begin position="64"/>
        <end position="136"/>
    </location>
</feature>
<dbReference type="EMBL" id="GEDC01011172">
    <property type="protein sequence ID" value="JAS26126.1"/>
    <property type="molecule type" value="Transcribed_RNA"/>
</dbReference>
<name>A0A1B6DKB5_9HEMI</name>
<dbReference type="Gene3D" id="2.60.120.290">
    <property type="entry name" value="Spermadhesin, CUB domain"/>
    <property type="match status" value="2"/>
</dbReference>
<reference evidence="5" key="1">
    <citation type="submission" date="2015-12" db="EMBL/GenBank/DDBJ databases">
        <title>De novo transcriptome assembly of four potential Pierce s Disease insect vectors from Arizona vineyards.</title>
        <authorList>
            <person name="Tassone E.E."/>
        </authorList>
    </citation>
    <scope>NUCLEOTIDE SEQUENCE</scope>
</reference>
<feature type="non-terminal residue" evidence="5">
    <location>
        <position position="136"/>
    </location>
</feature>
<organism evidence="5">
    <name type="scientific">Clastoptera arizonana</name>
    <name type="common">Arizona spittle bug</name>
    <dbReference type="NCBI Taxonomy" id="38151"/>
    <lineage>
        <taxon>Eukaryota</taxon>
        <taxon>Metazoa</taxon>
        <taxon>Ecdysozoa</taxon>
        <taxon>Arthropoda</taxon>
        <taxon>Hexapoda</taxon>
        <taxon>Insecta</taxon>
        <taxon>Pterygota</taxon>
        <taxon>Neoptera</taxon>
        <taxon>Paraneoptera</taxon>
        <taxon>Hemiptera</taxon>
        <taxon>Auchenorrhyncha</taxon>
        <taxon>Cercopoidea</taxon>
        <taxon>Clastopteridae</taxon>
        <taxon>Clastoptera</taxon>
    </lineage>
</organism>